<evidence type="ECO:0000256" key="3">
    <source>
        <dbReference type="ARBA" id="ARBA00022741"/>
    </source>
</evidence>
<name>A0ABX0HHZ5_9BACT</name>
<evidence type="ECO:0000256" key="1">
    <source>
        <dbReference type="ARBA" id="ARBA00010165"/>
    </source>
</evidence>
<evidence type="ECO:0000259" key="6">
    <source>
        <dbReference type="Pfam" id="PF01636"/>
    </source>
</evidence>
<dbReference type="InterPro" id="IPR002575">
    <property type="entry name" value="Aminoglycoside_PTrfase"/>
</dbReference>
<protein>
    <submittedName>
        <fullName evidence="7">Phosphotransferase</fullName>
    </submittedName>
</protein>
<gene>
    <name evidence="7" type="ORF">G9Q97_24605</name>
</gene>
<dbReference type="PANTHER" id="PTHR34273">
    <property type="entry name" value="METHYLTHIORIBOSE KINASE"/>
    <property type="match status" value="1"/>
</dbReference>
<evidence type="ECO:0000256" key="4">
    <source>
        <dbReference type="ARBA" id="ARBA00022777"/>
    </source>
</evidence>
<reference evidence="7 8" key="1">
    <citation type="submission" date="2020-03" db="EMBL/GenBank/DDBJ databases">
        <title>Cyclobacterium plantarum sp. nov., a marine bacterium isolated from a coastal-marine wetland.</title>
        <authorList>
            <person name="Sanchez-Porro C."/>
            <person name="Ventosa A."/>
            <person name="Amoozegar M."/>
        </authorList>
    </citation>
    <scope>NUCLEOTIDE SEQUENCE [LARGE SCALE GENOMIC DNA]</scope>
    <source>
        <strain evidence="7 8">GBPx2</strain>
    </source>
</reference>
<sequence length="323" mass="37240">MLLQTPLDQVQIDHLRKIGMLHPDEMVISSEKAGEGNMNVTLTIKTEKRSFVLKQSRDHVVKYPQVPAPRERTGIEFTFYQALAADKLLDSFSPKVLGFDPSHWLLALAHLKKAKDFLDIYQHPEILQNHQLEDLLQYLKALHHLPIDAFPENMAMRKLNHQHIFVLPFQKDNGFDLDQIQPGLQDLSEIVKNNKKLLHQINLLGERYLSKGKHLIHGDFYPGSWLHTSEGMKVIDTEFAFMGDPEFDLGVMLAHLNLSRVPDTLLEKTRNSYPLNTKWLAQYTGVEMLRRLFGLAQLPLSLTLPEKEKLSHYAIDLLLNEQF</sequence>
<keyword evidence="4" id="KW-0418">Kinase</keyword>
<keyword evidence="3" id="KW-0547">Nucleotide-binding</keyword>
<dbReference type="Gene3D" id="3.90.1200.10">
    <property type="match status" value="1"/>
</dbReference>
<dbReference type="Pfam" id="PF01636">
    <property type="entry name" value="APH"/>
    <property type="match status" value="1"/>
</dbReference>
<dbReference type="Gene3D" id="3.30.200.20">
    <property type="entry name" value="Phosphorylase Kinase, domain 1"/>
    <property type="match status" value="1"/>
</dbReference>
<dbReference type="SUPFAM" id="SSF56112">
    <property type="entry name" value="Protein kinase-like (PK-like)"/>
    <property type="match status" value="1"/>
</dbReference>
<dbReference type="InterPro" id="IPR011009">
    <property type="entry name" value="Kinase-like_dom_sf"/>
</dbReference>
<organism evidence="7 8">
    <name type="scientific">Cyclobacterium plantarum</name>
    <dbReference type="NCBI Taxonomy" id="2716263"/>
    <lineage>
        <taxon>Bacteria</taxon>
        <taxon>Pseudomonadati</taxon>
        <taxon>Bacteroidota</taxon>
        <taxon>Cytophagia</taxon>
        <taxon>Cytophagales</taxon>
        <taxon>Cyclobacteriaceae</taxon>
        <taxon>Cyclobacterium</taxon>
    </lineage>
</organism>
<dbReference type="Proteomes" id="UP000649799">
    <property type="component" value="Unassembled WGS sequence"/>
</dbReference>
<evidence type="ECO:0000256" key="5">
    <source>
        <dbReference type="ARBA" id="ARBA00022840"/>
    </source>
</evidence>
<evidence type="ECO:0000256" key="2">
    <source>
        <dbReference type="ARBA" id="ARBA00022679"/>
    </source>
</evidence>
<comment type="similarity">
    <text evidence="1">Belongs to the methylthioribose kinase family.</text>
</comment>
<accession>A0ABX0HHZ5</accession>
<evidence type="ECO:0000313" key="8">
    <source>
        <dbReference type="Proteomes" id="UP000649799"/>
    </source>
</evidence>
<feature type="domain" description="Aminoglycoside phosphotransferase" evidence="6">
    <location>
        <begin position="35"/>
        <end position="257"/>
    </location>
</feature>
<dbReference type="PANTHER" id="PTHR34273:SF2">
    <property type="entry name" value="METHYLTHIORIBOSE KINASE"/>
    <property type="match status" value="1"/>
</dbReference>
<keyword evidence="8" id="KW-1185">Reference proteome</keyword>
<comment type="caution">
    <text evidence="7">The sequence shown here is derived from an EMBL/GenBank/DDBJ whole genome shotgun (WGS) entry which is preliminary data.</text>
</comment>
<keyword evidence="5" id="KW-0067">ATP-binding</keyword>
<keyword evidence="2" id="KW-0808">Transferase</keyword>
<dbReference type="EMBL" id="JAANYN010000024">
    <property type="protein sequence ID" value="NHE59996.1"/>
    <property type="molecule type" value="Genomic_DNA"/>
</dbReference>
<proteinExistence type="inferred from homology"/>
<evidence type="ECO:0000313" key="7">
    <source>
        <dbReference type="EMBL" id="NHE59996.1"/>
    </source>
</evidence>
<dbReference type="RefSeq" id="WP_166151922.1">
    <property type="nucleotide sequence ID" value="NZ_JAANYN010000024.1"/>
</dbReference>